<dbReference type="OrthoDB" id="5244399at2"/>
<dbReference type="eggNOG" id="COG2257">
    <property type="taxonomic scope" value="Bacteria"/>
</dbReference>
<dbReference type="Proteomes" id="UP000002043">
    <property type="component" value="Chromosome"/>
</dbReference>
<comment type="similarity">
    <text evidence="1">Belongs to the type III secretion exporter family.</text>
</comment>
<dbReference type="Pfam" id="PF01312">
    <property type="entry name" value="Bac_export_2"/>
    <property type="match status" value="1"/>
</dbReference>
<protein>
    <submittedName>
        <fullName evidence="2">FlhB domain-containing protein</fullName>
    </submittedName>
</protein>
<name>D3SNI5_THEAH</name>
<dbReference type="EMBL" id="CP001931">
    <property type="protein sequence ID" value="ADC88722.1"/>
    <property type="molecule type" value="Genomic_DNA"/>
</dbReference>
<proteinExistence type="inferred from homology"/>
<dbReference type="PANTHER" id="PTHR30531">
    <property type="entry name" value="FLAGELLAR BIOSYNTHETIC PROTEIN FLHB"/>
    <property type="match status" value="1"/>
</dbReference>
<sequence length="87" mass="9755">MERKKAVALRYHQEKDRAPVVVAKGMGDVAEKILQLAKEYGVPVVEDPQLVTALMGVELLEEIPPRLYRAVAQILLFVRKVTQQKGS</sequence>
<keyword evidence="3" id="KW-1185">Reference proteome</keyword>
<reference evidence="3" key="1">
    <citation type="journal article" date="2010" name="Stand. Genomic Sci.">
        <title>Complete genome sequence of Thermocrinis albus type strain (HI 11/12T).</title>
        <authorList>
            <person name="Wirth R."/>
            <person name="Sikorski J."/>
            <person name="Brambilla E."/>
            <person name="Misra M."/>
            <person name="Lapidus A."/>
            <person name="Copeland A."/>
            <person name="Nolan M."/>
            <person name="Lucas S."/>
            <person name="Chen F."/>
            <person name="Tice H."/>
            <person name="Cheng J.F."/>
            <person name="Han C."/>
            <person name="Detter J.C."/>
            <person name="Tapia R."/>
            <person name="Bruce D."/>
            <person name="Goodwin L."/>
            <person name="Pitluck S."/>
            <person name="Pati A."/>
            <person name="Anderson I."/>
            <person name="Ivanova N."/>
            <person name="Mavromatis K."/>
            <person name="Mikhailova N."/>
            <person name="Chen A."/>
            <person name="Palaniappan K."/>
            <person name="Bilek Y."/>
            <person name="Hader T."/>
            <person name="Land M."/>
            <person name="Hauser L."/>
            <person name="Chang Y.J."/>
            <person name="Jeffries C.D."/>
            <person name="Tindall B.J."/>
            <person name="Rohde M."/>
            <person name="Goker M."/>
            <person name="Bristow J."/>
            <person name="Eisen J.A."/>
            <person name="Markowitz V."/>
            <person name="Hugenholtz P."/>
            <person name="Kyrpides N.C."/>
            <person name="Klenk H.P."/>
        </authorList>
    </citation>
    <scope>NUCLEOTIDE SEQUENCE [LARGE SCALE GENOMIC DNA]</scope>
    <source>
        <strain evidence="3">DSM 14484 / JCM 11386 / HI 11/12</strain>
    </source>
</reference>
<dbReference type="AlphaFoldDB" id="D3SNI5"/>
<dbReference type="Gene3D" id="3.40.1690.10">
    <property type="entry name" value="secretion proteins EscU"/>
    <property type="match status" value="1"/>
</dbReference>
<evidence type="ECO:0000256" key="1">
    <source>
        <dbReference type="ARBA" id="ARBA00010690"/>
    </source>
</evidence>
<dbReference type="PANTHER" id="PTHR30531:SF12">
    <property type="entry name" value="FLAGELLAR BIOSYNTHETIC PROTEIN FLHB"/>
    <property type="match status" value="1"/>
</dbReference>
<gene>
    <name evidence="2" type="ordered locus">Thal_0085</name>
</gene>
<dbReference type="SUPFAM" id="SSF160544">
    <property type="entry name" value="EscU C-terminal domain-like"/>
    <property type="match status" value="1"/>
</dbReference>
<dbReference type="GO" id="GO:0009306">
    <property type="term" value="P:protein secretion"/>
    <property type="evidence" value="ECO:0007669"/>
    <property type="project" value="InterPro"/>
</dbReference>
<dbReference type="InterPro" id="IPR006135">
    <property type="entry name" value="T3SS_substrate_exporter"/>
</dbReference>
<dbReference type="HOGENOM" id="CLU_041013_4_2_0"/>
<dbReference type="PRINTS" id="PR00950">
    <property type="entry name" value="TYPE3IMSPROT"/>
</dbReference>
<dbReference type="RefSeq" id="WP_012991129.1">
    <property type="nucleotide sequence ID" value="NC_013894.1"/>
</dbReference>
<dbReference type="InterPro" id="IPR029025">
    <property type="entry name" value="T3SS_substrate_exporter_C"/>
</dbReference>
<evidence type="ECO:0000313" key="3">
    <source>
        <dbReference type="Proteomes" id="UP000002043"/>
    </source>
</evidence>
<accession>D3SNI5</accession>
<dbReference type="GO" id="GO:0005886">
    <property type="term" value="C:plasma membrane"/>
    <property type="evidence" value="ECO:0007669"/>
    <property type="project" value="TreeGrafter"/>
</dbReference>
<evidence type="ECO:0000313" key="2">
    <source>
        <dbReference type="EMBL" id="ADC88722.1"/>
    </source>
</evidence>
<dbReference type="KEGG" id="tal:Thal_0085"/>
<organism evidence="2 3">
    <name type="scientific">Thermocrinis albus (strain DSM 14484 / JCM 11386 / HI 11/12)</name>
    <dbReference type="NCBI Taxonomy" id="638303"/>
    <lineage>
        <taxon>Bacteria</taxon>
        <taxon>Pseudomonadati</taxon>
        <taxon>Aquificota</taxon>
        <taxon>Aquificia</taxon>
        <taxon>Aquificales</taxon>
        <taxon>Aquificaceae</taxon>
        <taxon>Thermocrinis</taxon>
    </lineage>
</organism>
<dbReference type="STRING" id="638303.Thal_0085"/>